<dbReference type="AlphaFoldDB" id="A0ABD1MYD1"/>
<feature type="compositionally biased region" description="Polar residues" evidence="1">
    <location>
        <begin position="300"/>
        <end position="310"/>
    </location>
</feature>
<evidence type="ECO:0000256" key="1">
    <source>
        <dbReference type="SAM" id="MobiDB-lite"/>
    </source>
</evidence>
<dbReference type="PANTHER" id="PTHR36066:SF2">
    <property type="entry name" value="TRANSCRIPTION FACTOR BHLH145"/>
    <property type="match status" value="1"/>
</dbReference>
<feature type="region of interest" description="Disordered" evidence="1">
    <location>
        <begin position="179"/>
        <end position="199"/>
    </location>
</feature>
<accession>A0ABD1MYD1</accession>
<keyword evidence="3" id="KW-1185">Reference proteome</keyword>
<feature type="compositionally biased region" description="Acidic residues" evidence="1">
    <location>
        <begin position="221"/>
        <end position="230"/>
    </location>
</feature>
<evidence type="ECO:0000313" key="3">
    <source>
        <dbReference type="Proteomes" id="UP001603857"/>
    </source>
</evidence>
<reference evidence="2 3" key="1">
    <citation type="submission" date="2024-08" db="EMBL/GenBank/DDBJ databases">
        <title>Insights into the chromosomal genome structure of Flemingia macrophylla.</title>
        <authorList>
            <person name="Ding Y."/>
            <person name="Zhao Y."/>
            <person name="Bi W."/>
            <person name="Wu M."/>
            <person name="Zhao G."/>
            <person name="Gong Y."/>
            <person name="Li W."/>
            <person name="Zhang P."/>
        </authorList>
    </citation>
    <scope>NUCLEOTIDE SEQUENCE [LARGE SCALE GENOMIC DNA]</scope>
    <source>
        <strain evidence="2">DYQJB</strain>
        <tissue evidence="2">Leaf</tissue>
    </source>
</reference>
<proteinExistence type="predicted"/>
<comment type="caution">
    <text evidence="2">The sequence shown here is derived from an EMBL/GenBank/DDBJ whole genome shotgun (WGS) entry which is preliminary data.</text>
</comment>
<protein>
    <submittedName>
        <fullName evidence="2">Uncharacterized protein</fullName>
    </submittedName>
</protein>
<gene>
    <name evidence="2" type="ORF">Fmac_007950</name>
</gene>
<name>A0ABD1MYD1_9FABA</name>
<organism evidence="2 3">
    <name type="scientific">Flemingia macrophylla</name>
    <dbReference type="NCBI Taxonomy" id="520843"/>
    <lineage>
        <taxon>Eukaryota</taxon>
        <taxon>Viridiplantae</taxon>
        <taxon>Streptophyta</taxon>
        <taxon>Embryophyta</taxon>
        <taxon>Tracheophyta</taxon>
        <taxon>Spermatophyta</taxon>
        <taxon>Magnoliopsida</taxon>
        <taxon>eudicotyledons</taxon>
        <taxon>Gunneridae</taxon>
        <taxon>Pentapetalae</taxon>
        <taxon>rosids</taxon>
        <taxon>fabids</taxon>
        <taxon>Fabales</taxon>
        <taxon>Fabaceae</taxon>
        <taxon>Papilionoideae</taxon>
        <taxon>50 kb inversion clade</taxon>
        <taxon>NPAAA clade</taxon>
        <taxon>indigoferoid/millettioid clade</taxon>
        <taxon>Phaseoleae</taxon>
        <taxon>Flemingia</taxon>
    </lineage>
</organism>
<sequence>MGKDCGTWVPHLQFGWQSPNFNPFDVGKQDGISPIMNPGGSMISSNETIPAFASAAQHHLQLGHSNEPGGWFYCLPHIRQGFTPAPNFTAEPKGKPLVDHVKGFGDRIAPYGESSSPCKQFLVIDQTGGQTTIVYSSRFGSPSECAWHSKLHGADYLRGNEPFLRSNLNLNMNLSHMTEPTLADKVTENPGTSIDSEMHEDTEEINALLYSDSDDYSTRYDDDDDDDDDVTSTGHSPSTMTTHDNHHTVGGSSGVASSSGKTKKRKLLDGYYDDIQLIDTASSQNLNKSSAVGDDAESRCSGNNCEGSLSDNKRMKKEKIRGVLSILQSIIPGRKVKDPAILLDDAKRCLKSLKHKAQVLGLDAL</sequence>
<dbReference type="PANTHER" id="PTHR36066">
    <property type="entry name" value="TRANSCRIPTION FACTOR BHLH145"/>
    <property type="match status" value="1"/>
</dbReference>
<feature type="region of interest" description="Disordered" evidence="1">
    <location>
        <begin position="287"/>
        <end position="310"/>
    </location>
</feature>
<dbReference type="Proteomes" id="UP001603857">
    <property type="component" value="Unassembled WGS sequence"/>
</dbReference>
<evidence type="ECO:0000313" key="2">
    <source>
        <dbReference type="EMBL" id="KAL2340010.1"/>
    </source>
</evidence>
<dbReference type="EMBL" id="JBGMDY010000003">
    <property type="protein sequence ID" value="KAL2340010.1"/>
    <property type="molecule type" value="Genomic_DNA"/>
</dbReference>
<dbReference type="InterPro" id="IPR037546">
    <property type="entry name" value="SAC51-like"/>
</dbReference>
<feature type="region of interest" description="Disordered" evidence="1">
    <location>
        <begin position="214"/>
        <end position="261"/>
    </location>
</feature>